<sequence length="242" mass="26579">MIEFNVTPTRTASGHQDDAVAQSLRDRTARWWTCSDVKLEQFGDIALAVESNVVTGAFAITSWQREPATGKVELTLADLPAAHLACGWVGQSAPIPWEPGHRQPFKYVSRKGLMPASPSDQVGQDPHKLIADLAQAGWYQLSRAHRSDAGPIARLSRAYETFQLVARLAVQGTPIPGGPRLLQPIPELGKTVTHVRRELSGKIEYLLSRPGVGADVDLIIEEILEALRMIHRRALDSRRSDG</sequence>
<name>A0A370I522_9NOCA</name>
<accession>A0A370I522</accession>
<dbReference type="RefSeq" id="WP_067999891.1">
    <property type="nucleotide sequence ID" value="NZ_QQBC01000005.1"/>
</dbReference>
<dbReference type="Proteomes" id="UP000254869">
    <property type="component" value="Unassembled WGS sequence"/>
</dbReference>
<gene>
    <name evidence="1" type="ORF">DFR76_10515</name>
</gene>
<proteinExistence type="predicted"/>
<evidence type="ECO:0000313" key="1">
    <source>
        <dbReference type="EMBL" id="RDI65700.1"/>
    </source>
</evidence>
<organism evidence="1 2">
    <name type="scientific">Nocardia pseudobrasiliensis</name>
    <dbReference type="NCBI Taxonomy" id="45979"/>
    <lineage>
        <taxon>Bacteria</taxon>
        <taxon>Bacillati</taxon>
        <taxon>Actinomycetota</taxon>
        <taxon>Actinomycetes</taxon>
        <taxon>Mycobacteriales</taxon>
        <taxon>Nocardiaceae</taxon>
        <taxon>Nocardia</taxon>
    </lineage>
</organism>
<dbReference type="STRING" id="1210086.GCA_001613105_04064"/>
<dbReference type="AlphaFoldDB" id="A0A370I522"/>
<comment type="caution">
    <text evidence="1">The sequence shown here is derived from an EMBL/GenBank/DDBJ whole genome shotgun (WGS) entry which is preliminary data.</text>
</comment>
<keyword evidence="2" id="KW-1185">Reference proteome</keyword>
<dbReference type="EMBL" id="QQBC01000005">
    <property type="protein sequence ID" value="RDI65700.1"/>
    <property type="molecule type" value="Genomic_DNA"/>
</dbReference>
<evidence type="ECO:0000313" key="2">
    <source>
        <dbReference type="Proteomes" id="UP000254869"/>
    </source>
</evidence>
<protein>
    <submittedName>
        <fullName evidence="1">Uncharacterized protein</fullName>
    </submittedName>
</protein>
<reference evidence="1 2" key="1">
    <citation type="submission" date="2018-07" db="EMBL/GenBank/DDBJ databases">
        <title>Genomic Encyclopedia of Type Strains, Phase IV (KMG-IV): sequencing the most valuable type-strain genomes for metagenomic binning, comparative biology and taxonomic classification.</title>
        <authorList>
            <person name="Goeker M."/>
        </authorList>
    </citation>
    <scope>NUCLEOTIDE SEQUENCE [LARGE SCALE GENOMIC DNA]</scope>
    <source>
        <strain evidence="1 2">DSM 44290</strain>
    </source>
</reference>